<dbReference type="InterPro" id="IPR052893">
    <property type="entry name" value="TCS_response_regulator"/>
</dbReference>
<evidence type="ECO:0000313" key="4">
    <source>
        <dbReference type="Proteomes" id="UP000248882"/>
    </source>
</evidence>
<reference evidence="3 4" key="1">
    <citation type="submission" date="2018-06" db="EMBL/GenBank/DDBJ databases">
        <title>Genomic Encyclopedia of Archaeal and Bacterial Type Strains, Phase II (KMG-II): from individual species to whole genera.</title>
        <authorList>
            <person name="Goeker M."/>
        </authorList>
    </citation>
    <scope>NUCLEOTIDE SEQUENCE [LARGE SCALE GENOMIC DNA]</scope>
    <source>
        <strain evidence="3 4">DSM 19830</strain>
    </source>
</reference>
<evidence type="ECO:0000256" key="1">
    <source>
        <dbReference type="PROSITE-ProRule" id="PRU00169"/>
    </source>
</evidence>
<feature type="modified residue" description="4-aspartylphosphate" evidence="1">
    <location>
        <position position="61"/>
    </location>
</feature>
<dbReference type="PANTHER" id="PTHR44520:SF2">
    <property type="entry name" value="RESPONSE REGULATOR RCP1"/>
    <property type="match status" value="1"/>
</dbReference>
<sequence length="148" mass="16893">MNERPIKLLLADDDVDDRFFFKDSLSKLPFETKLTTVTNGVELMDLLMTSESDLPDVIFLDLNMPMKSGFECLAEIMAHDKFRNLPIIIYSTSMDEPVVKSLYEQGAFHYIRKPGEYSKLKDVIFKGLSSLTNKSTKPSIDNFVIQSL</sequence>
<evidence type="ECO:0000259" key="2">
    <source>
        <dbReference type="PROSITE" id="PS50110"/>
    </source>
</evidence>
<dbReference type="InterPro" id="IPR001789">
    <property type="entry name" value="Sig_transdc_resp-reg_receiver"/>
</dbReference>
<dbReference type="InterPro" id="IPR011006">
    <property type="entry name" value="CheY-like_superfamily"/>
</dbReference>
<evidence type="ECO:0000313" key="3">
    <source>
        <dbReference type="EMBL" id="PZX56673.1"/>
    </source>
</evidence>
<keyword evidence="4" id="KW-1185">Reference proteome</keyword>
<keyword evidence="1" id="KW-0597">Phosphoprotein</keyword>
<dbReference type="SMART" id="SM00448">
    <property type="entry name" value="REC"/>
    <property type="match status" value="1"/>
</dbReference>
<dbReference type="RefSeq" id="WP_111316695.1">
    <property type="nucleotide sequence ID" value="NZ_QKZT01000002.1"/>
</dbReference>
<dbReference type="Gene3D" id="3.40.50.2300">
    <property type="match status" value="1"/>
</dbReference>
<dbReference type="OrthoDB" id="7631574at2"/>
<name>A0A2W7R720_9BACT</name>
<comment type="caution">
    <text evidence="3">The sequence shown here is derived from an EMBL/GenBank/DDBJ whole genome shotgun (WGS) entry which is preliminary data.</text>
</comment>
<feature type="domain" description="Response regulatory" evidence="2">
    <location>
        <begin position="7"/>
        <end position="128"/>
    </location>
</feature>
<dbReference type="Proteomes" id="UP000248882">
    <property type="component" value="Unassembled WGS sequence"/>
</dbReference>
<dbReference type="GO" id="GO:0000160">
    <property type="term" value="P:phosphorelay signal transduction system"/>
    <property type="evidence" value="ECO:0007669"/>
    <property type="project" value="InterPro"/>
</dbReference>
<dbReference type="PROSITE" id="PS50110">
    <property type="entry name" value="RESPONSE_REGULATORY"/>
    <property type="match status" value="1"/>
</dbReference>
<dbReference type="AlphaFoldDB" id="A0A2W7R720"/>
<gene>
    <name evidence="3" type="ORF">LV85_00604</name>
</gene>
<dbReference type="EMBL" id="QKZT01000002">
    <property type="protein sequence ID" value="PZX56673.1"/>
    <property type="molecule type" value="Genomic_DNA"/>
</dbReference>
<dbReference type="Pfam" id="PF00072">
    <property type="entry name" value="Response_reg"/>
    <property type="match status" value="1"/>
</dbReference>
<proteinExistence type="predicted"/>
<organism evidence="3 4">
    <name type="scientific">Algoriphagus chordae</name>
    <dbReference type="NCBI Taxonomy" id="237019"/>
    <lineage>
        <taxon>Bacteria</taxon>
        <taxon>Pseudomonadati</taxon>
        <taxon>Bacteroidota</taxon>
        <taxon>Cytophagia</taxon>
        <taxon>Cytophagales</taxon>
        <taxon>Cyclobacteriaceae</taxon>
        <taxon>Algoriphagus</taxon>
    </lineage>
</organism>
<dbReference type="PANTHER" id="PTHR44520">
    <property type="entry name" value="RESPONSE REGULATOR RCP1-RELATED"/>
    <property type="match status" value="1"/>
</dbReference>
<accession>A0A2W7R720</accession>
<protein>
    <submittedName>
        <fullName evidence="3">Response regulator receiver domain-containing protein</fullName>
    </submittedName>
</protein>
<dbReference type="SUPFAM" id="SSF52172">
    <property type="entry name" value="CheY-like"/>
    <property type="match status" value="1"/>
</dbReference>